<dbReference type="InterPro" id="IPR010982">
    <property type="entry name" value="Lambda_DNA-bd_dom_sf"/>
</dbReference>
<dbReference type="EMBL" id="AQPN01000050">
    <property type="protein sequence ID" value="EOR95440.1"/>
    <property type="molecule type" value="Genomic_DNA"/>
</dbReference>
<evidence type="ECO:0000256" key="3">
    <source>
        <dbReference type="ARBA" id="ARBA00023163"/>
    </source>
</evidence>
<keyword evidence="6" id="KW-1185">Reference proteome</keyword>
<dbReference type="SUPFAM" id="SSF47413">
    <property type="entry name" value="lambda repressor-like DNA-binding domains"/>
    <property type="match status" value="1"/>
</dbReference>
<dbReference type="Gene3D" id="3.40.50.2300">
    <property type="match status" value="2"/>
</dbReference>
<sequence length="342" mass="38019">MKKKKLSINDIAKSLDISATTVSFILNGHAVEKRIRKELVERVLKYVEEVGYKPNSLARSLRTGKSNTIGLMVEDISNPYFSGIARFIEENAYKNGYKIIYSSTDNDPEKTKDLIQMFRERHVDGYIISAPVGVEEDINELIAAGLPVVLFDRVLQGVETDAVEVDNNASTYNAINHLIDRGYKNIGLVTLISVQSQMLGRLQGYKSALSEQGLKEHVVEIPFSKDQENNINHILTFLESKKDLDAVLFGTNYLAISGLKAIKRLGLTIPDDLAVIAFDNHDLFELSFPSITAITQPIAEIANEVITILLKKLNSDPLVTIGNQSVVLPTSMIIRDSTKKIK</sequence>
<dbReference type="PROSITE" id="PS50932">
    <property type="entry name" value="HTH_LACI_2"/>
    <property type="match status" value="1"/>
</dbReference>
<comment type="caution">
    <text evidence="5">The sequence shown here is derived from an EMBL/GenBank/DDBJ whole genome shotgun (WGS) entry which is preliminary data.</text>
</comment>
<reference evidence="5 6" key="1">
    <citation type="journal article" date="2013" name="Genome Announc.">
        <title>Draft Genome Sequence of Arcticibacter svalbardensis Strain MN12-7T, a Member of the Family Sphingobacteriaceae Isolated from an Arctic Soil Sample.</title>
        <authorList>
            <person name="Shivaji S."/>
            <person name="Ara S."/>
            <person name="Prasad S."/>
            <person name="Manasa B.P."/>
            <person name="Begum Z."/>
            <person name="Singh A."/>
            <person name="Kumar Pinnaka A."/>
        </authorList>
    </citation>
    <scope>NUCLEOTIDE SEQUENCE [LARGE SCALE GENOMIC DNA]</scope>
    <source>
        <strain evidence="5 6">MN12-7</strain>
    </source>
</reference>
<evidence type="ECO:0000313" key="6">
    <source>
        <dbReference type="Proteomes" id="UP000014174"/>
    </source>
</evidence>
<gene>
    <name evidence="5" type="ORF">ADIARSV_1356</name>
</gene>
<dbReference type="OrthoDB" id="9803256at2"/>
<dbReference type="eggNOG" id="COG1609">
    <property type="taxonomic scope" value="Bacteria"/>
</dbReference>
<dbReference type="SUPFAM" id="SSF53822">
    <property type="entry name" value="Periplasmic binding protein-like I"/>
    <property type="match status" value="1"/>
</dbReference>
<dbReference type="PATRIC" id="fig|1150600.3.peg.1333"/>
<evidence type="ECO:0000256" key="2">
    <source>
        <dbReference type="ARBA" id="ARBA00023125"/>
    </source>
</evidence>
<dbReference type="CDD" id="cd19977">
    <property type="entry name" value="PBP1_EndR-like"/>
    <property type="match status" value="1"/>
</dbReference>
<dbReference type="InterPro" id="IPR000843">
    <property type="entry name" value="HTH_LacI"/>
</dbReference>
<dbReference type="GO" id="GO:0000976">
    <property type="term" value="F:transcription cis-regulatory region binding"/>
    <property type="evidence" value="ECO:0007669"/>
    <property type="project" value="TreeGrafter"/>
</dbReference>
<dbReference type="InterPro" id="IPR046335">
    <property type="entry name" value="LacI/GalR-like_sensor"/>
</dbReference>
<name>R9GV87_9SPHI</name>
<keyword evidence="3" id="KW-0804">Transcription</keyword>
<organism evidence="5 6">
    <name type="scientific">Arcticibacter svalbardensis MN12-7</name>
    <dbReference type="NCBI Taxonomy" id="1150600"/>
    <lineage>
        <taxon>Bacteria</taxon>
        <taxon>Pseudomonadati</taxon>
        <taxon>Bacteroidota</taxon>
        <taxon>Sphingobacteriia</taxon>
        <taxon>Sphingobacteriales</taxon>
        <taxon>Sphingobacteriaceae</taxon>
        <taxon>Arcticibacter</taxon>
    </lineage>
</organism>
<dbReference type="InterPro" id="IPR028082">
    <property type="entry name" value="Peripla_BP_I"/>
</dbReference>
<accession>R9GV87</accession>
<dbReference type="Pfam" id="PF13377">
    <property type="entry name" value="Peripla_BP_3"/>
    <property type="match status" value="1"/>
</dbReference>
<dbReference type="Gene3D" id="1.10.260.40">
    <property type="entry name" value="lambda repressor-like DNA-binding domains"/>
    <property type="match status" value="1"/>
</dbReference>
<dbReference type="PANTHER" id="PTHR30146">
    <property type="entry name" value="LACI-RELATED TRANSCRIPTIONAL REPRESSOR"/>
    <property type="match status" value="1"/>
</dbReference>
<dbReference type="STRING" id="1150600.ADIARSV_1356"/>
<dbReference type="PANTHER" id="PTHR30146:SF109">
    <property type="entry name" value="HTH-TYPE TRANSCRIPTIONAL REGULATOR GALS"/>
    <property type="match status" value="1"/>
</dbReference>
<evidence type="ECO:0000313" key="5">
    <source>
        <dbReference type="EMBL" id="EOR95440.1"/>
    </source>
</evidence>
<evidence type="ECO:0000259" key="4">
    <source>
        <dbReference type="PROSITE" id="PS50932"/>
    </source>
</evidence>
<dbReference type="GO" id="GO:0003700">
    <property type="term" value="F:DNA-binding transcription factor activity"/>
    <property type="evidence" value="ECO:0007669"/>
    <property type="project" value="TreeGrafter"/>
</dbReference>
<dbReference type="Proteomes" id="UP000014174">
    <property type="component" value="Unassembled WGS sequence"/>
</dbReference>
<dbReference type="RefSeq" id="WP_016194597.1">
    <property type="nucleotide sequence ID" value="NZ_AQPN01000050.1"/>
</dbReference>
<keyword evidence="1" id="KW-0805">Transcription regulation</keyword>
<evidence type="ECO:0000256" key="1">
    <source>
        <dbReference type="ARBA" id="ARBA00023015"/>
    </source>
</evidence>
<proteinExistence type="predicted"/>
<dbReference type="Pfam" id="PF00356">
    <property type="entry name" value="LacI"/>
    <property type="match status" value="1"/>
</dbReference>
<dbReference type="CDD" id="cd01392">
    <property type="entry name" value="HTH_LacI"/>
    <property type="match status" value="1"/>
</dbReference>
<dbReference type="SMART" id="SM00354">
    <property type="entry name" value="HTH_LACI"/>
    <property type="match status" value="1"/>
</dbReference>
<keyword evidence="2" id="KW-0238">DNA-binding</keyword>
<feature type="domain" description="HTH lacI-type" evidence="4">
    <location>
        <begin position="6"/>
        <end position="63"/>
    </location>
</feature>
<protein>
    <recommendedName>
        <fullName evidence="4">HTH lacI-type domain-containing protein</fullName>
    </recommendedName>
</protein>
<dbReference type="AlphaFoldDB" id="R9GV87"/>